<proteinExistence type="predicted"/>
<dbReference type="AlphaFoldDB" id="A0A3E0M652"/>
<accession>A0A3E0M652</accession>
<dbReference type="Proteomes" id="UP000256301">
    <property type="component" value="Unassembled WGS sequence"/>
</dbReference>
<organism evidence="1 2">
    <name type="scientific">Microcystis aeruginosa DA14</name>
    <dbReference type="NCBI Taxonomy" id="1987506"/>
    <lineage>
        <taxon>Bacteria</taxon>
        <taxon>Bacillati</taxon>
        <taxon>Cyanobacteriota</taxon>
        <taxon>Cyanophyceae</taxon>
        <taxon>Oscillatoriophycideae</taxon>
        <taxon>Chroococcales</taxon>
        <taxon>Microcystaceae</taxon>
        <taxon>Microcystis</taxon>
    </lineage>
</organism>
<comment type="caution">
    <text evidence="1">The sequence shown here is derived from an EMBL/GenBank/DDBJ whole genome shotgun (WGS) entry which is preliminary data.</text>
</comment>
<sequence>MQFILRPYQGIDMIRFGMSRDEVRHALKDFSTNFETFNKWYKGEDKIFKDTDLYEDLGIFVYYKPDNTCEAIEMFKPAEPMLDNQCLSGLSYHELRELFEEIDGQLEIDDVGFTSHKFGVGFYFRFGDEDPDAIVEGVFVFPKGHYD</sequence>
<reference evidence="1 2" key="1">
    <citation type="submission" date="2017-08" db="EMBL/GenBank/DDBJ databases">
        <title>Functional genomic and metabolic studies of the symbiotic interactions of six Microcystis-dominated communities.</title>
        <authorList>
            <person name="Li Q."/>
            <person name="Lin F."/>
        </authorList>
    </citation>
    <scope>NUCLEOTIDE SEQUENCE [LARGE SCALE GENOMIC DNA]</scope>
    <source>
        <strain evidence="1">DA14</strain>
    </source>
</reference>
<evidence type="ECO:0000313" key="2">
    <source>
        <dbReference type="Proteomes" id="UP000256301"/>
    </source>
</evidence>
<name>A0A3E0M652_MICAE</name>
<protein>
    <submittedName>
        <fullName evidence="1">Uncharacterized protein</fullName>
    </submittedName>
</protein>
<evidence type="ECO:0000313" key="1">
    <source>
        <dbReference type="EMBL" id="REJ54902.1"/>
    </source>
</evidence>
<dbReference type="EMBL" id="QQWE01000006">
    <property type="protein sequence ID" value="REJ54902.1"/>
    <property type="molecule type" value="Genomic_DNA"/>
</dbReference>
<gene>
    <name evidence="1" type="ORF">DWQ56_18165</name>
</gene>